<organism evidence="6 7">
    <name type="scientific">Kitasatospora setae (strain ATCC 33774 / DSM 43861 / JCM 3304 / KCC A-0304 / NBRC 14216 / KM-6054)</name>
    <name type="common">Streptomyces setae</name>
    <dbReference type="NCBI Taxonomy" id="452652"/>
    <lineage>
        <taxon>Bacteria</taxon>
        <taxon>Bacillati</taxon>
        <taxon>Actinomycetota</taxon>
        <taxon>Actinomycetes</taxon>
        <taxon>Kitasatosporales</taxon>
        <taxon>Streptomycetaceae</taxon>
        <taxon>Kitasatospora</taxon>
    </lineage>
</organism>
<keyword evidence="3 6" id="KW-0560">Oxidoreductase</keyword>
<dbReference type="EC" id="1.2.1.10" evidence="3"/>
<evidence type="ECO:0000256" key="2">
    <source>
        <dbReference type="ARBA" id="ARBA00023027"/>
    </source>
</evidence>
<proteinExistence type="inferred from homology"/>
<dbReference type="InterPro" id="IPR015426">
    <property type="entry name" value="Acetylaldehyde_DH_C"/>
</dbReference>
<dbReference type="CDD" id="cd23933">
    <property type="entry name" value="ALDH_C"/>
    <property type="match status" value="1"/>
</dbReference>
<dbReference type="Pfam" id="PF09290">
    <property type="entry name" value="AcetDehyd-dimer"/>
    <property type="match status" value="1"/>
</dbReference>
<keyword evidence="3" id="KW-0058">Aromatic hydrocarbons catabolism</keyword>
<evidence type="ECO:0000259" key="5">
    <source>
        <dbReference type="Pfam" id="PF09290"/>
    </source>
</evidence>
<sequence>MSTTTPLKVAVLGAGLIGIDLLHKIDRSPSLDCVLVVGRDSQNTGLRQAAAMGLATTAGGAAALLDSGQHVDLVFDASNADSHAEHWRLLEPTGALVVDLTPHNSGIPTVPTVNAAEALTSRHLSLISCGGQAAVPLLHAIARHRTPEYVEVVSTGASRSAGRATRLNLDEYIATTQGAIRAFTGAPEVKVLVNVSPATPPPPFRVTLTVLASDIDPGTVRNLVATTSHEVSAFAPGYAVTSIDAASEKVIVAVEVTAVGGRIPAYAGNLDIINAAAINLAEMHAASVLAEGAAA</sequence>
<feature type="active site" description="Acyl-thioester intermediate" evidence="3">
    <location>
        <position position="129"/>
    </location>
</feature>
<name>E4NAF9_KITSK</name>
<gene>
    <name evidence="6" type="ordered locus">KSE_23720</name>
</gene>
<keyword evidence="2 3" id="KW-0520">NAD</keyword>
<evidence type="ECO:0000313" key="7">
    <source>
        <dbReference type="Proteomes" id="UP000007076"/>
    </source>
</evidence>
<dbReference type="InterPro" id="IPR000534">
    <property type="entry name" value="Semialdehyde_DH_NAD-bd"/>
</dbReference>
<evidence type="ECO:0000256" key="1">
    <source>
        <dbReference type="ARBA" id="ARBA00009244"/>
    </source>
</evidence>
<evidence type="ECO:0000256" key="3">
    <source>
        <dbReference type="HAMAP-Rule" id="MF_01657"/>
    </source>
</evidence>
<dbReference type="GO" id="GO:0008774">
    <property type="term" value="F:acetaldehyde dehydrogenase (acetylating) activity"/>
    <property type="evidence" value="ECO:0007669"/>
    <property type="project" value="UniProtKB-UniRule"/>
</dbReference>
<dbReference type="HOGENOM" id="CLU_062208_0_0_11"/>
<dbReference type="RefSeq" id="WP_014135506.1">
    <property type="nucleotide sequence ID" value="NC_016109.1"/>
</dbReference>
<reference evidence="6 7" key="1">
    <citation type="journal article" date="2010" name="DNA Res.">
        <title>Genome sequence of Kitasatospora setae NBRC 14216T: an evolutionary snapshot of the family Streptomycetaceae.</title>
        <authorList>
            <person name="Ichikawa N."/>
            <person name="Oguchi A."/>
            <person name="Ikeda H."/>
            <person name="Ishikawa J."/>
            <person name="Kitani S."/>
            <person name="Watanabe Y."/>
            <person name="Nakamura S."/>
            <person name="Katano Y."/>
            <person name="Kishi E."/>
            <person name="Sasagawa M."/>
            <person name="Ankai A."/>
            <person name="Fukui S."/>
            <person name="Hashimoto Y."/>
            <person name="Kamata S."/>
            <person name="Otoguro M."/>
            <person name="Tanikawa S."/>
            <person name="Nihira T."/>
            <person name="Horinouchi S."/>
            <person name="Ohnishi Y."/>
            <person name="Hayakawa M."/>
            <person name="Kuzuyama T."/>
            <person name="Arisawa A."/>
            <person name="Nomoto F."/>
            <person name="Miura H."/>
            <person name="Takahashi Y."/>
            <person name="Fujita N."/>
        </authorList>
    </citation>
    <scope>NUCLEOTIDE SEQUENCE [LARGE SCALE GENOMIC DNA]</scope>
    <source>
        <strain evidence="7">ATCC 33774 / DSM 43861 / JCM 3304 / KCC A-0304 / NBRC 14216 / KM-6054</strain>
    </source>
</reference>
<evidence type="ECO:0000259" key="4">
    <source>
        <dbReference type="Pfam" id="PF01118"/>
    </source>
</evidence>
<dbReference type="InterPro" id="IPR003361">
    <property type="entry name" value="Acetaldehyde_dehydrogenase"/>
</dbReference>
<dbReference type="Pfam" id="PF01118">
    <property type="entry name" value="Semialdhyde_dh"/>
    <property type="match status" value="1"/>
</dbReference>
<dbReference type="KEGG" id="ksk:KSE_23720"/>
<dbReference type="EMBL" id="AP010968">
    <property type="protein sequence ID" value="BAJ28190.1"/>
    <property type="molecule type" value="Genomic_DNA"/>
</dbReference>
<feature type="domain" description="Semialdehyde dehydrogenase NAD-binding" evidence="4">
    <location>
        <begin position="8"/>
        <end position="104"/>
    </location>
</feature>
<dbReference type="InterPro" id="IPR036291">
    <property type="entry name" value="NAD(P)-bd_dom_sf"/>
</dbReference>
<dbReference type="GO" id="GO:0051287">
    <property type="term" value="F:NAD binding"/>
    <property type="evidence" value="ECO:0007669"/>
    <property type="project" value="UniProtKB-UniRule"/>
</dbReference>
<dbReference type="SUPFAM" id="SSF51735">
    <property type="entry name" value="NAD(P)-binding Rossmann-fold domains"/>
    <property type="match status" value="1"/>
</dbReference>
<dbReference type="STRING" id="452652.KSE_23720"/>
<dbReference type="Gene3D" id="3.30.360.10">
    <property type="entry name" value="Dihydrodipicolinate Reductase, domain 2"/>
    <property type="match status" value="1"/>
</dbReference>
<comment type="caution">
    <text evidence="3">Lacks conserved residue(s) required for the propagation of feature annotation.</text>
</comment>
<protein>
    <recommendedName>
        <fullName evidence="3">Acetaldehyde dehydrogenase</fullName>
        <ecNumber evidence="3">1.2.1.10</ecNumber>
    </recommendedName>
    <alternativeName>
        <fullName evidence="3">Acetaldehyde dehydrogenase [acetylating]</fullName>
    </alternativeName>
</protein>
<comment type="similarity">
    <text evidence="1 3">Belongs to the acetaldehyde dehydrogenase family.</text>
</comment>
<feature type="domain" description="Acetaldehyde dehydrogenase C-terminal" evidence="5">
    <location>
        <begin position="129"/>
        <end position="264"/>
    </location>
</feature>
<dbReference type="AlphaFoldDB" id="E4NAF9"/>
<dbReference type="SUPFAM" id="SSF55347">
    <property type="entry name" value="Glyceraldehyde-3-phosphate dehydrogenase-like, C-terminal domain"/>
    <property type="match status" value="1"/>
</dbReference>
<comment type="catalytic activity">
    <reaction evidence="3">
        <text>acetaldehyde + NAD(+) + CoA = acetyl-CoA + NADH + H(+)</text>
        <dbReference type="Rhea" id="RHEA:23288"/>
        <dbReference type="ChEBI" id="CHEBI:15343"/>
        <dbReference type="ChEBI" id="CHEBI:15378"/>
        <dbReference type="ChEBI" id="CHEBI:57287"/>
        <dbReference type="ChEBI" id="CHEBI:57288"/>
        <dbReference type="ChEBI" id="CHEBI:57540"/>
        <dbReference type="ChEBI" id="CHEBI:57945"/>
        <dbReference type="EC" id="1.2.1.10"/>
    </reaction>
</comment>
<dbReference type="Gene3D" id="3.40.50.720">
    <property type="entry name" value="NAD(P)-binding Rossmann-like Domain"/>
    <property type="match status" value="1"/>
</dbReference>
<dbReference type="PIRSF" id="PIRSF015689">
    <property type="entry name" value="Actaldh_dh_actl"/>
    <property type="match status" value="1"/>
</dbReference>
<dbReference type="NCBIfam" id="NF006157">
    <property type="entry name" value="PRK08300.1"/>
    <property type="match status" value="1"/>
</dbReference>
<feature type="binding site" evidence="3">
    <location>
        <position position="269"/>
    </location>
    <ligand>
        <name>NAD(+)</name>
        <dbReference type="ChEBI" id="CHEBI:57540"/>
    </ligand>
</feature>
<dbReference type="PATRIC" id="fig|452652.3.peg.2384"/>
<keyword evidence="7" id="KW-1185">Reference proteome</keyword>
<dbReference type="HAMAP" id="MF_01657">
    <property type="entry name" value="Ac_ald_DH_ac"/>
    <property type="match status" value="1"/>
</dbReference>
<dbReference type="Proteomes" id="UP000007076">
    <property type="component" value="Chromosome"/>
</dbReference>
<accession>E4NAF9</accession>
<evidence type="ECO:0000313" key="6">
    <source>
        <dbReference type="EMBL" id="BAJ28190.1"/>
    </source>
</evidence>
<dbReference type="eggNOG" id="COG4569">
    <property type="taxonomic scope" value="Bacteria"/>
</dbReference>